<feature type="domain" description="STAS" evidence="2">
    <location>
        <begin position="162"/>
        <end position="273"/>
    </location>
</feature>
<evidence type="ECO:0000256" key="1">
    <source>
        <dbReference type="ARBA" id="ARBA00022553"/>
    </source>
</evidence>
<dbReference type="PANTHER" id="PTHR33745:SF3">
    <property type="entry name" value="RSBT CO-ANTAGONIST PROTEIN RSBRC"/>
    <property type="match status" value="1"/>
</dbReference>
<dbReference type="SUPFAM" id="SSF52091">
    <property type="entry name" value="SpoIIaa-like"/>
    <property type="match status" value="1"/>
</dbReference>
<dbReference type="PANTHER" id="PTHR33745">
    <property type="entry name" value="RSBT ANTAGONIST PROTEIN RSBS-RELATED"/>
    <property type="match status" value="1"/>
</dbReference>
<dbReference type="RefSeq" id="WP_066269032.1">
    <property type="nucleotide sequence ID" value="NZ_JARMAB010000012.1"/>
</dbReference>
<organism evidence="3 4">
    <name type="scientific">Heyndrickxia acidicola</name>
    <dbReference type="NCBI Taxonomy" id="209389"/>
    <lineage>
        <taxon>Bacteria</taxon>
        <taxon>Bacillati</taxon>
        <taxon>Bacillota</taxon>
        <taxon>Bacilli</taxon>
        <taxon>Bacillales</taxon>
        <taxon>Bacillaceae</taxon>
        <taxon>Heyndrickxia</taxon>
    </lineage>
</organism>
<evidence type="ECO:0000313" key="4">
    <source>
        <dbReference type="Proteomes" id="UP001341444"/>
    </source>
</evidence>
<evidence type="ECO:0000259" key="2">
    <source>
        <dbReference type="PROSITE" id="PS50801"/>
    </source>
</evidence>
<protein>
    <submittedName>
        <fullName evidence="3">STAS domain-containing protein</fullName>
    </submittedName>
</protein>
<name>A0ABU6MF76_9BACI</name>
<keyword evidence="4" id="KW-1185">Reference proteome</keyword>
<dbReference type="InterPro" id="IPR036513">
    <property type="entry name" value="STAS_dom_sf"/>
</dbReference>
<proteinExistence type="predicted"/>
<dbReference type="InterPro" id="IPR002645">
    <property type="entry name" value="STAS_dom"/>
</dbReference>
<gene>
    <name evidence="3" type="ORF">P4T90_09605</name>
</gene>
<reference evidence="3 4" key="1">
    <citation type="submission" date="2023-03" db="EMBL/GenBank/DDBJ databases">
        <title>Bacillus Genome Sequencing.</title>
        <authorList>
            <person name="Dunlap C."/>
        </authorList>
    </citation>
    <scope>NUCLEOTIDE SEQUENCE [LARGE SCALE GENOMIC DNA]</scope>
    <source>
        <strain evidence="3 4">B-23453</strain>
    </source>
</reference>
<dbReference type="CDD" id="cd07041">
    <property type="entry name" value="STAS_RsbR_RsbS_like"/>
    <property type="match status" value="1"/>
</dbReference>
<comment type="caution">
    <text evidence="3">The sequence shown here is derived from an EMBL/GenBank/DDBJ whole genome shotgun (WGS) entry which is preliminary data.</text>
</comment>
<dbReference type="EMBL" id="JARMAB010000012">
    <property type="protein sequence ID" value="MED1203333.1"/>
    <property type="molecule type" value="Genomic_DNA"/>
</dbReference>
<evidence type="ECO:0000313" key="3">
    <source>
        <dbReference type="EMBL" id="MED1203333.1"/>
    </source>
</evidence>
<dbReference type="Gene3D" id="3.30.750.24">
    <property type="entry name" value="STAS domain"/>
    <property type="match status" value="1"/>
</dbReference>
<keyword evidence="1" id="KW-0597">Phosphoprotein</keyword>
<sequence>MKHELMYIGNKIIQNSQLLAEHVGRKQGDAFEKKLDAAPLPLEERIEYRASLIQLFGQALYRENKDIVREVEKWANNAGHAAIFNHLPLNDALQAITCYRTVIWDVFSEELEKNQFSAITMLDVSRIIDPLLDQISRIYGKLYDEHNQHLMKLAYTALEELSVPVVPIFDYVAVIPLVGAIDTHRAKLIMEVALEEGARLKLTDIILDVSGVPIIDTMVADQLLQIIKAIRLTGISVIITGVRPEIAQTIVSLGVSFGDIRTLASMKQALKELGFKKEK</sequence>
<dbReference type="InterPro" id="IPR051932">
    <property type="entry name" value="Bact_StressResp_Reg"/>
</dbReference>
<accession>A0ABU6MF76</accession>
<dbReference type="PROSITE" id="PS50801">
    <property type="entry name" value="STAS"/>
    <property type="match status" value="1"/>
</dbReference>
<dbReference type="Pfam" id="PF01740">
    <property type="entry name" value="STAS"/>
    <property type="match status" value="1"/>
</dbReference>
<dbReference type="Proteomes" id="UP001341444">
    <property type="component" value="Unassembled WGS sequence"/>
</dbReference>